<proteinExistence type="predicted"/>
<feature type="chain" id="PRO_5032671577" evidence="1">
    <location>
        <begin position="26"/>
        <end position="157"/>
    </location>
</feature>
<dbReference type="AlphaFoldDB" id="A0A7T0BWA9"/>
<reference evidence="2 3" key="1">
    <citation type="submission" date="2020-02" db="EMBL/GenBank/DDBJ databases">
        <title>Genomic and physiological characterization of two novel Nitrospinaceae genera.</title>
        <authorList>
            <person name="Mueller A.J."/>
            <person name="Jung M.-Y."/>
            <person name="Strachan C.R."/>
            <person name="Herbold C.W."/>
            <person name="Kirkegaard R.H."/>
            <person name="Daims H."/>
        </authorList>
    </citation>
    <scope>NUCLEOTIDE SEQUENCE [LARGE SCALE GENOMIC DNA]</scope>
    <source>
        <strain evidence="2">EB</strain>
    </source>
</reference>
<organism evidence="2 3">
    <name type="scientific">Candidatus Nitronauta litoralis</name>
    <dbReference type="NCBI Taxonomy" id="2705533"/>
    <lineage>
        <taxon>Bacteria</taxon>
        <taxon>Pseudomonadati</taxon>
        <taxon>Nitrospinota/Tectimicrobiota group</taxon>
        <taxon>Nitrospinota</taxon>
        <taxon>Nitrospinia</taxon>
        <taxon>Nitrospinales</taxon>
        <taxon>Nitrospinaceae</taxon>
        <taxon>Candidatus Nitronauta</taxon>
    </lineage>
</organism>
<feature type="signal peptide" evidence="1">
    <location>
        <begin position="1"/>
        <end position="25"/>
    </location>
</feature>
<accession>A0A7T0BWA9</accession>
<dbReference type="Proteomes" id="UP000594688">
    <property type="component" value="Chromosome"/>
</dbReference>
<evidence type="ECO:0000313" key="3">
    <source>
        <dbReference type="Proteomes" id="UP000594688"/>
    </source>
</evidence>
<evidence type="ECO:0000313" key="2">
    <source>
        <dbReference type="EMBL" id="QPJ62022.1"/>
    </source>
</evidence>
<evidence type="ECO:0000256" key="1">
    <source>
        <dbReference type="SAM" id="SignalP"/>
    </source>
</evidence>
<dbReference type="EMBL" id="CP048685">
    <property type="protein sequence ID" value="QPJ62022.1"/>
    <property type="molecule type" value="Genomic_DNA"/>
</dbReference>
<dbReference type="KEGG" id="nli:G3M70_09105"/>
<sequence>MFLKISQKLASVLIFLILPYQSAWALDWNDPEWGKRGCPLGLEGVWKAETTSSLEEKELEFRKDGTLLIVRSGRDLKLKFKGDLIAGNRRFIDLDIISGTKEPYPAIMKIRPHLGPENGPQGSSPEERCRIKLFRYENQKRARQNREHSWDIFYFFK</sequence>
<gene>
    <name evidence="2" type="ORF">G3M70_09105</name>
</gene>
<name>A0A7T0BWA9_9BACT</name>
<keyword evidence="1" id="KW-0732">Signal</keyword>
<protein>
    <submittedName>
        <fullName evidence="2">Uncharacterized protein</fullName>
    </submittedName>
</protein>